<dbReference type="PROSITE" id="PS51471">
    <property type="entry name" value="FE2OG_OXY"/>
    <property type="match status" value="2"/>
</dbReference>
<comment type="caution">
    <text evidence="6">The sequence shown here is derived from an EMBL/GenBank/DDBJ whole genome shotgun (WGS) entry which is preliminary data.</text>
</comment>
<dbReference type="Pfam" id="PF03171">
    <property type="entry name" value="2OG-FeII_Oxy"/>
    <property type="match status" value="2"/>
</dbReference>
<organism evidence="6 7">
    <name type="scientific">Malus domestica</name>
    <name type="common">Apple</name>
    <name type="synonym">Pyrus malus</name>
    <dbReference type="NCBI Taxonomy" id="3750"/>
    <lineage>
        <taxon>Eukaryota</taxon>
        <taxon>Viridiplantae</taxon>
        <taxon>Streptophyta</taxon>
        <taxon>Embryophyta</taxon>
        <taxon>Tracheophyta</taxon>
        <taxon>Spermatophyta</taxon>
        <taxon>Magnoliopsida</taxon>
        <taxon>eudicotyledons</taxon>
        <taxon>Gunneridae</taxon>
        <taxon>Pentapetalae</taxon>
        <taxon>rosids</taxon>
        <taxon>fabids</taxon>
        <taxon>Rosales</taxon>
        <taxon>Rosaceae</taxon>
        <taxon>Amygdaloideae</taxon>
        <taxon>Maleae</taxon>
        <taxon>Malus</taxon>
    </lineage>
</organism>
<dbReference type="InterPro" id="IPR027443">
    <property type="entry name" value="IPNS-like_sf"/>
</dbReference>
<evidence type="ECO:0000256" key="4">
    <source>
        <dbReference type="ARBA" id="ARBA00023004"/>
    </source>
</evidence>
<name>A0A498KDN2_MALDO</name>
<keyword evidence="4" id="KW-0408">Iron</keyword>
<dbReference type="Proteomes" id="UP000290289">
    <property type="component" value="Chromosome 2"/>
</dbReference>
<feature type="domain" description="Fe2OG dioxygenase" evidence="5">
    <location>
        <begin position="557"/>
        <end position="657"/>
    </location>
</feature>
<keyword evidence="7" id="KW-1185">Reference proteome</keyword>
<protein>
    <recommendedName>
        <fullName evidence="5">Fe2OG dioxygenase domain-containing protein</fullName>
    </recommendedName>
</protein>
<evidence type="ECO:0000256" key="1">
    <source>
        <dbReference type="ARBA" id="ARBA00008056"/>
    </source>
</evidence>
<feature type="domain" description="Fe2OG dioxygenase" evidence="5">
    <location>
        <begin position="203"/>
        <end position="303"/>
    </location>
</feature>
<dbReference type="STRING" id="3750.A0A498KDN2"/>
<dbReference type="AlphaFoldDB" id="A0A498KDN2"/>
<dbReference type="InterPro" id="IPR026992">
    <property type="entry name" value="DIOX_N"/>
</dbReference>
<evidence type="ECO:0000313" key="7">
    <source>
        <dbReference type="Proteomes" id="UP000290289"/>
    </source>
</evidence>
<dbReference type="EMBL" id="RDQH01000328">
    <property type="protein sequence ID" value="RXI05668.1"/>
    <property type="molecule type" value="Genomic_DNA"/>
</dbReference>
<keyword evidence="3" id="KW-0847">Vitamin C</keyword>
<dbReference type="InterPro" id="IPR005123">
    <property type="entry name" value="Oxoglu/Fe-dep_dioxygenase_dom"/>
</dbReference>
<evidence type="ECO:0000259" key="5">
    <source>
        <dbReference type="PROSITE" id="PS51471"/>
    </source>
</evidence>
<dbReference type="InterPro" id="IPR050295">
    <property type="entry name" value="Plant_2OG-oxidoreductases"/>
</dbReference>
<keyword evidence="2" id="KW-0479">Metal-binding</keyword>
<sequence length="773" mass="87221">MAMTNVQEMSMNGEQPPAEYIVKESRFGSIDSSPPLADEIPIIDISLFSPSSPQYSEQAENHELQKLRSALSSAGCFQATGHGISDSLLDQVREAAKQFFALPVEEKEKYSRTIDGGFEGYGNDVIVSDKQVLDWSYRLILRVFPQDQRKLHLWPQIPNDFGEMLHEYTTKIKLMMGLVFKAMAKSLNLEEKSFATQLLGDQSLMQARFNFYPPCSRSDLVLGVKPHTDRSGVTCLLQDKDVEGLQVLIDGKWVRVPIVPHAIVLNLGDQMQIMSNGIYKSPMHRVVTNGESMRLSVALFNEPDPETEIGPVEDLIDETRPRLYKNVKNYGRINYECYQRGEIALETLKLQNLVKMELLGSKTVQEVLIQGEQVPDTYIRKVEDGGVPVPVPDASAAQLMDVPIIDLALLAASSITVDELEEFRSALATWGCFQVINHSMSPEFLDEVREITKQFFALPVADKKKYLRQVNDIQGYGNDMVFSEQQTLDWSDRLYLSVYPQDNRKLKFWPKNPDSFSRTLDQYAMELQVVTKTILKVMTRSLDLEDNCFSDLYGEQGKMNIRFNFYPPCPRPDLVLGLKPHSDGTLITLVLQDKEVEGLQFLKGDHWFRAPIVPDALLINIGDLVEILSNGIFKSPVHKVVTNPNKERISLAAFCMPESHKEIEPFERLVDESRPRLYKKLKLQKLAKMELLGSKTVQEVLIQGEQVPEKYIHKVEDGGVQVPDASAAQLMDVPVIDLALLAASSISADELEKLRSALSTWGCFQVSTKQLVL</sequence>
<dbReference type="PANTHER" id="PTHR47991">
    <property type="entry name" value="OXOGLUTARATE/IRON-DEPENDENT DIOXYGENASE"/>
    <property type="match status" value="1"/>
</dbReference>
<dbReference type="InterPro" id="IPR044861">
    <property type="entry name" value="IPNS-like_FE2OG_OXY"/>
</dbReference>
<dbReference type="GO" id="GO:0046872">
    <property type="term" value="F:metal ion binding"/>
    <property type="evidence" value="ECO:0007669"/>
    <property type="project" value="UniProtKB-KW"/>
</dbReference>
<comment type="similarity">
    <text evidence="1">Belongs to the iron/ascorbate-dependent oxidoreductase family.</text>
</comment>
<dbReference type="FunFam" id="2.60.120.330:FF:000018">
    <property type="entry name" value="2-oxoglutarate (2OG) and Fe(II)-dependent oxygenase superfamily protein"/>
    <property type="match status" value="2"/>
</dbReference>
<evidence type="ECO:0000313" key="6">
    <source>
        <dbReference type="EMBL" id="RXI05668.1"/>
    </source>
</evidence>
<dbReference type="SUPFAM" id="SSF51197">
    <property type="entry name" value="Clavaminate synthase-like"/>
    <property type="match status" value="3"/>
</dbReference>
<dbReference type="GO" id="GO:0031418">
    <property type="term" value="F:L-ascorbic acid binding"/>
    <property type="evidence" value="ECO:0007669"/>
    <property type="project" value="UniProtKB-KW"/>
</dbReference>
<proteinExistence type="inferred from homology"/>
<evidence type="ECO:0000256" key="3">
    <source>
        <dbReference type="ARBA" id="ARBA00022896"/>
    </source>
</evidence>
<dbReference type="Gene3D" id="2.60.120.330">
    <property type="entry name" value="B-lactam Antibiotic, Isopenicillin N Synthase, Chain"/>
    <property type="match status" value="3"/>
</dbReference>
<evidence type="ECO:0000256" key="2">
    <source>
        <dbReference type="ARBA" id="ARBA00022723"/>
    </source>
</evidence>
<gene>
    <name evidence="6" type="ORF">DVH24_017710</name>
</gene>
<dbReference type="Pfam" id="PF14226">
    <property type="entry name" value="DIOX_N"/>
    <property type="match status" value="2"/>
</dbReference>
<accession>A0A498KDN2</accession>
<reference evidence="6 7" key="1">
    <citation type="submission" date="2018-10" db="EMBL/GenBank/DDBJ databases">
        <title>A high-quality apple genome assembly.</title>
        <authorList>
            <person name="Hu J."/>
        </authorList>
    </citation>
    <scope>NUCLEOTIDE SEQUENCE [LARGE SCALE GENOMIC DNA]</scope>
    <source>
        <strain evidence="7">cv. HFTH1</strain>
        <tissue evidence="6">Young leaf</tissue>
    </source>
</reference>